<dbReference type="AlphaFoldDB" id="A0A6C0BKB8"/>
<name>A0A6C0BKB8_9ZZZZ</name>
<evidence type="ECO:0000313" key="1">
    <source>
        <dbReference type="EMBL" id="QHS92201.1"/>
    </source>
</evidence>
<proteinExistence type="predicted"/>
<dbReference type="EMBL" id="MN739173">
    <property type="protein sequence ID" value="QHS92201.1"/>
    <property type="molecule type" value="Genomic_DNA"/>
</dbReference>
<reference evidence="1" key="1">
    <citation type="journal article" date="2020" name="Nature">
        <title>Giant virus diversity and host interactions through global metagenomics.</title>
        <authorList>
            <person name="Schulz F."/>
            <person name="Roux S."/>
            <person name="Paez-Espino D."/>
            <person name="Jungbluth S."/>
            <person name="Walsh D.A."/>
            <person name="Denef V.J."/>
            <person name="McMahon K.D."/>
            <person name="Konstantinidis K.T."/>
            <person name="Eloe-Fadrosh E.A."/>
            <person name="Kyrpides N.C."/>
            <person name="Woyke T."/>
        </authorList>
    </citation>
    <scope>NUCLEOTIDE SEQUENCE</scope>
    <source>
        <strain evidence="1">GVMAG-M-3300013285-6</strain>
    </source>
</reference>
<protein>
    <submittedName>
        <fullName evidence="1">Uncharacterized protein</fullName>
    </submittedName>
</protein>
<accession>A0A6C0BKB8</accession>
<sequence>MNTYVEPPPHPISEEAKKFLASLPEKEKILHEEAAKMLGSSYFVEKTHGFRKWKASKPR</sequence>
<organism evidence="1">
    <name type="scientific">viral metagenome</name>
    <dbReference type="NCBI Taxonomy" id="1070528"/>
    <lineage>
        <taxon>unclassified sequences</taxon>
        <taxon>metagenomes</taxon>
        <taxon>organismal metagenomes</taxon>
    </lineage>
</organism>